<keyword evidence="2" id="KW-1185">Reference proteome</keyword>
<organism evidence="1 2">
    <name type="scientific">Xylaria bambusicola</name>
    <dbReference type="NCBI Taxonomy" id="326684"/>
    <lineage>
        <taxon>Eukaryota</taxon>
        <taxon>Fungi</taxon>
        <taxon>Dikarya</taxon>
        <taxon>Ascomycota</taxon>
        <taxon>Pezizomycotina</taxon>
        <taxon>Sordariomycetes</taxon>
        <taxon>Xylariomycetidae</taxon>
        <taxon>Xylariales</taxon>
        <taxon>Xylariaceae</taxon>
        <taxon>Xylaria</taxon>
    </lineage>
</organism>
<proteinExistence type="predicted"/>
<dbReference type="EMBL" id="JAWHQM010000102">
    <property type="protein sequence ID" value="KAK5637255.1"/>
    <property type="molecule type" value="Genomic_DNA"/>
</dbReference>
<dbReference type="AlphaFoldDB" id="A0AAN7UQY3"/>
<reference evidence="1 2" key="1">
    <citation type="submission" date="2023-10" db="EMBL/GenBank/DDBJ databases">
        <title>Draft genome sequence of Xylaria bambusicola isolate GMP-LS, the root and basal stem rot pathogen of sugarcane in Indonesia.</title>
        <authorList>
            <person name="Selvaraj P."/>
            <person name="Muralishankar V."/>
            <person name="Muruganantham S."/>
            <person name="Sp S."/>
            <person name="Haryani S."/>
            <person name="Lau K.J.X."/>
            <person name="Naqvi N.I."/>
        </authorList>
    </citation>
    <scope>NUCLEOTIDE SEQUENCE [LARGE SCALE GENOMIC DNA]</scope>
    <source>
        <strain evidence="1">GMP-LS</strain>
    </source>
</reference>
<evidence type="ECO:0000313" key="2">
    <source>
        <dbReference type="Proteomes" id="UP001305414"/>
    </source>
</evidence>
<name>A0AAN7UQY3_9PEZI</name>
<protein>
    <submittedName>
        <fullName evidence="1">Uncharacterized protein</fullName>
    </submittedName>
</protein>
<sequence>MPRVNLRRCQILQTLGEAGRLGKRGNVKVHRRQLVDGGADSLKMIWHPSVVNILSEPICSPLLFTIQFCKREVTDWVAVVLSFLPIDHRVVAIDTHRLVVMRDRERKDPPVDLILAPNKTKKLNNSSCSHRHTVGVLAVRNVQCCGAALHLTG</sequence>
<accession>A0AAN7UQY3</accession>
<dbReference type="Proteomes" id="UP001305414">
    <property type="component" value="Unassembled WGS sequence"/>
</dbReference>
<comment type="caution">
    <text evidence="1">The sequence shown here is derived from an EMBL/GenBank/DDBJ whole genome shotgun (WGS) entry which is preliminary data.</text>
</comment>
<gene>
    <name evidence="1" type="ORF">RRF57_012967</name>
</gene>
<evidence type="ECO:0000313" key="1">
    <source>
        <dbReference type="EMBL" id="KAK5637255.1"/>
    </source>
</evidence>